<dbReference type="SUPFAM" id="SSF48452">
    <property type="entry name" value="TPR-like"/>
    <property type="match status" value="1"/>
</dbReference>
<dbReference type="STRING" id="234267.Acid_0007"/>
<dbReference type="HOGENOM" id="CLU_011527_0_1_0"/>
<dbReference type="InterPro" id="IPR011990">
    <property type="entry name" value="TPR-like_helical_dom_sf"/>
</dbReference>
<protein>
    <submittedName>
        <fullName evidence="2">TPR repeat protein</fullName>
    </submittedName>
</protein>
<dbReference type="Gene3D" id="1.25.40.10">
    <property type="entry name" value="Tetratricopeptide repeat domain"/>
    <property type="match status" value="1"/>
</dbReference>
<dbReference type="eggNOG" id="COG0457">
    <property type="taxonomic scope" value="Bacteria"/>
</dbReference>
<evidence type="ECO:0000256" key="1">
    <source>
        <dbReference type="SAM" id="SignalP"/>
    </source>
</evidence>
<dbReference type="EMBL" id="CP000473">
    <property type="protein sequence ID" value="ABJ81023.1"/>
    <property type="molecule type" value="Genomic_DNA"/>
</dbReference>
<evidence type="ECO:0000313" key="2">
    <source>
        <dbReference type="EMBL" id="ABJ81023.1"/>
    </source>
</evidence>
<name>Q02D43_SOLUE</name>
<organism evidence="2">
    <name type="scientific">Solibacter usitatus (strain Ellin6076)</name>
    <dbReference type="NCBI Taxonomy" id="234267"/>
    <lineage>
        <taxon>Bacteria</taxon>
        <taxon>Pseudomonadati</taxon>
        <taxon>Acidobacteriota</taxon>
        <taxon>Terriglobia</taxon>
        <taxon>Bryobacterales</taxon>
        <taxon>Solibacteraceae</taxon>
        <taxon>Candidatus Solibacter</taxon>
    </lineage>
</organism>
<dbReference type="OrthoDB" id="9778494at2"/>
<accession>Q02D43</accession>
<proteinExistence type="predicted"/>
<feature type="chain" id="PRO_5004163481" evidence="1">
    <location>
        <begin position="22"/>
        <end position="529"/>
    </location>
</feature>
<reference evidence="2" key="1">
    <citation type="submission" date="2006-10" db="EMBL/GenBank/DDBJ databases">
        <title>Complete sequence of Solibacter usitatus Ellin6076.</title>
        <authorList>
            <consortium name="US DOE Joint Genome Institute"/>
            <person name="Copeland A."/>
            <person name="Lucas S."/>
            <person name="Lapidus A."/>
            <person name="Barry K."/>
            <person name="Detter J.C."/>
            <person name="Glavina del Rio T."/>
            <person name="Hammon N."/>
            <person name="Israni S."/>
            <person name="Dalin E."/>
            <person name="Tice H."/>
            <person name="Pitluck S."/>
            <person name="Thompson L.S."/>
            <person name="Brettin T."/>
            <person name="Bruce D."/>
            <person name="Han C."/>
            <person name="Tapia R."/>
            <person name="Gilna P."/>
            <person name="Schmutz J."/>
            <person name="Larimer F."/>
            <person name="Land M."/>
            <person name="Hauser L."/>
            <person name="Kyrpides N."/>
            <person name="Mikhailova N."/>
            <person name="Janssen P.H."/>
            <person name="Kuske C.R."/>
            <person name="Richardson P."/>
        </authorList>
    </citation>
    <scope>NUCLEOTIDE SEQUENCE</scope>
    <source>
        <strain evidence="2">Ellin6076</strain>
    </source>
</reference>
<feature type="signal peptide" evidence="1">
    <location>
        <begin position="1"/>
        <end position="21"/>
    </location>
</feature>
<keyword evidence="1" id="KW-0732">Signal</keyword>
<dbReference type="InParanoid" id="Q02D43"/>
<gene>
    <name evidence="2" type="ordered locus">Acid_0007</name>
</gene>
<sequence length="529" mass="58103" precursor="true">MKFAVLCTLVLAALAQQPKGADNCAPPPSSLAPTLPARILPGMGTVHLAITTSSPEAQQFFDQGLAQMHSFWAREAERSFLQAAALDPAAPMPQWGIAMVAAGDWRPRFQIDTLGAFFGKQVAPATSRARIAAKKAVELAAVPGKATDLEKLYVAAIAARRDPDAKDPEEAFVKGLRTLLAAHPGEVEAELDLALMIMRGFTLPDKKPTAPGSTEAVAILRSLLPRVPEHPGLHHYIIHGFEGSTFAKDAWPSCEKYSQLVTNIPHALHMPGHIYSQTGRWTDAEKSFADAAANERKWMSLDKLYGDGHHGHNVHYLATAYSFEGRYDDAIEAAKELLAFKENPAQQSAPDGVGSARAQGWFAMLRTLVQFEKWDAILQGEMLPVFGRARQDAWRHWAFALAYANTGKPAAAHEEAAKFDQSLADFRARTKRPNPTELEVARFEMLAHLELADGRVDRALKQFQIASAAERRLVYTEPPYYPRPVGEPWGRAAQKANKTKLAQRAFQIALEQYPNDSHAKAATVVSQIR</sequence>
<dbReference type="KEGG" id="sus:Acid_0007"/>
<dbReference type="PANTHER" id="PTHR45588:SF1">
    <property type="entry name" value="WW DOMAIN-CONTAINING PROTEIN"/>
    <property type="match status" value="1"/>
</dbReference>
<dbReference type="PANTHER" id="PTHR45588">
    <property type="entry name" value="TPR DOMAIN-CONTAINING PROTEIN"/>
    <property type="match status" value="1"/>
</dbReference>
<dbReference type="AlphaFoldDB" id="Q02D43"/>